<proteinExistence type="predicted"/>
<organism evidence="2 3">
    <name type="scientific">Candidatus Marsarchaeota G1 archaeon BE_D</name>
    <dbReference type="NCBI Taxonomy" id="1978156"/>
    <lineage>
        <taxon>Archaea</taxon>
        <taxon>Candidatus Marsarchaeota</taxon>
        <taxon>Candidatus Marsarchaeota group 1</taxon>
    </lineage>
</organism>
<keyword evidence="1" id="KW-0472">Membrane</keyword>
<protein>
    <submittedName>
        <fullName evidence="2">Uncharacterized protein</fullName>
    </submittedName>
</protein>
<sequence length="428" mass="45489">MVSEMIDYIAAAVGIVIVFIGGVFIFGGMLTNGVANLEQKNSIMQAQSLFDYILLTPGYPSNWGSNSSLTAPKAFGLANAQATQPYTLSQADVMRLLVSSSQFQKNAIQIGGKTYLNLTEGLFSILVPVGKTINYTYVKKVLGIYGSYEFYLSLTPALNVSVHPVSTSQGVKFSVKVTNFFGAPLPLATLTGSLIYLSQTSQGGCPNKNGANCPSLIYYSTATATTNLSGVGILSFNTQVQPQSYALIVQASSSNLIGYGYYSSVTPSHLEAYALLQPGSDNVTLMQHCAVVTTAPCGVDYFNVSNLIQNNSGGFSIINLTCTRYWINGGKGVGNVHSNSTCSGLLYNGFLLVSIKQTGNGQQSNTILEIFPLNVAFANLFVNFGLNPVSTHAISVTTLTRVVVISGVSYIATFAYWPDQAQAYGGLS</sequence>
<comment type="caution">
    <text evidence="2">The sequence shown here is derived from an EMBL/GenBank/DDBJ whole genome shotgun (WGS) entry which is preliminary data.</text>
</comment>
<dbReference type="AlphaFoldDB" id="A0A2R6ADH5"/>
<accession>A0A2R6ADH5</accession>
<evidence type="ECO:0000313" key="2">
    <source>
        <dbReference type="EMBL" id="PSN84389.1"/>
    </source>
</evidence>
<gene>
    <name evidence="2" type="ORF">B9Q02_09570</name>
</gene>
<reference evidence="2 3" key="1">
    <citation type="submission" date="2017-04" db="EMBL/GenBank/DDBJ databases">
        <title>Novel microbial lineages endemic to geothermal iron-oxide mats fill important gaps in the evolutionary history of Archaea.</title>
        <authorList>
            <person name="Jay Z.J."/>
            <person name="Beam J.P."/>
            <person name="Dlakic M."/>
            <person name="Rusch D.B."/>
            <person name="Kozubal M.A."/>
            <person name="Inskeep W.P."/>
        </authorList>
    </citation>
    <scope>NUCLEOTIDE SEQUENCE [LARGE SCALE GENOMIC DNA]</scope>
    <source>
        <strain evidence="2">BE_D</strain>
    </source>
</reference>
<dbReference type="EMBL" id="NEXD01000080">
    <property type="protein sequence ID" value="PSN84389.1"/>
    <property type="molecule type" value="Genomic_DNA"/>
</dbReference>
<name>A0A2R6ADH5_9ARCH</name>
<evidence type="ECO:0000256" key="1">
    <source>
        <dbReference type="SAM" id="Phobius"/>
    </source>
</evidence>
<keyword evidence="1" id="KW-1133">Transmembrane helix</keyword>
<dbReference type="Proteomes" id="UP000240569">
    <property type="component" value="Unassembled WGS sequence"/>
</dbReference>
<feature type="transmembrane region" description="Helical" evidence="1">
    <location>
        <begin position="6"/>
        <end position="30"/>
    </location>
</feature>
<evidence type="ECO:0000313" key="3">
    <source>
        <dbReference type="Proteomes" id="UP000240569"/>
    </source>
</evidence>
<keyword evidence="1" id="KW-0812">Transmembrane</keyword>